<reference evidence="2" key="2">
    <citation type="journal article" date="2021" name="PeerJ">
        <title>Extensive microbial diversity within the chicken gut microbiome revealed by metagenomics and culture.</title>
        <authorList>
            <person name="Gilroy R."/>
            <person name="Ravi A."/>
            <person name="Getino M."/>
            <person name="Pursley I."/>
            <person name="Horton D.L."/>
            <person name="Alikhan N.F."/>
            <person name="Baker D."/>
            <person name="Gharbi K."/>
            <person name="Hall N."/>
            <person name="Watson M."/>
            <person name="Adriaenssens E.M."/>
            <person name="Foster-Nyarko E."/>
            <person name="Jarju S."/>
            <person name="Secka A."/>
            <person name="Antonio M."/>
            <person name="Oren A."/>
            <person name="Chaudhuri R.R."/>
            <person name="La Ragione R."/>
            <person name="Hildebrand F."/>
            <person name="Pallen M.J."/>
        </authorList>
    </citation>
    <scope>NUCLEOTIDE SEQUENCE</scope>
    <source>
        <strain evidence="2">ChiHjej12B11-7776</strain>
    </source>
</reference>
<dbReference type="GO" id="GO:0008289">
    <property type="term" value="F:lipid binding"/>
    <property type="evidence" value="ECO:0007669"/>
    <property type="project" value="UniProtKB-KW"/>
</dbReference>
<dbReference type="PANTHER" id="PTHR33434:SF2">
    <property type="entry name" value="FATTY ACID-BINDING PROTEIN TM_1468"/>
    <property type="match status" value="1"/>
</dbReference>
<accession>A0A9D1MXJ7</accession>
<dbReference type="PANTHER" id="PTHR33434">
    <property type="entry name" value="DEGV DOMAIN-CONTAINING PROTEIN DR_1986-RELATED"/>
    <property type="match status" value="1"/>
</dbReference>
<dbReference type="Pfam" id="PF02645">
    <property type="entry name" value="DegV"/>
    <property type="match status" value="1"/>
</dbReference>
<dbReference type="Gene3D" id="2.20.28.50">
    <property type="entry name" value="degv family protein"/>
    <property type="match status" value="1"/>
</dbReference>
<dbReference type="EMBL" id="DVOC01000042">
    <property type="protein sequence ID" value="HIU90828.1"/>
    <property type="molecule type" value="Genomic_DNA"/>
</dbReference>
<dbReference type="PROSITE" id="PS51482">
    <property type="entry name" value="DEGV"/>
    <property type="match status" value="1"/>
</dbReference>
<organism evidence="2 3">
    <name type="scientific">Candidatus Fimimonas merdipullorum</name>
    <dbReference type="NCBI Taxonomy" id="2840822"/>
    <lineage>
        <taxon>Bacteria</taxon>
        <taxon>Pseudomonadati</taxon>
        <taxon>Myxococcota</taxon>
        <taxon>Myxococcia</taxon>
        <taxon>Myxococcales</taxon>
        <taxon>Cystobacterineae</taxon>
        <taxon>Myxococcaceae</taxon>
        <taxon>Myxococcaceae incertae sedis</taxon>
        <taxon>Candidatus Fimimonas</taxon>
    </lineage>
</organism>
<dbReference type="Gene3D" id="3.30.1180.10">
    <property type="match status" value="1"/>
</dbReference>
<dbReference type="InterPro" id="IPR050270">
    <property type="entry name" value="DegV_domain_contain"/>
</dbReference>
<evidence type="ECO:0000313" key="3">
    <source>
        <dbReference type="Proteomes" id="UP000886852"/>
    </source>
</evidence>
<reference evidence="2" key="1">
    <citation type="submission" date="2020-10" db="EMBL/GenBank/DDBJ databases">
        <authorList>
            <person name="Gilroy R."/>
        </authorList>
    </citation>
    <scope>NUCLEOTIDE SEQUENCE</scope>
    <source>
        <strain evidence="2">ChiHjej12B11-7776</strain>
    </source>
</reference>
<dbReference type="NCBIfam" id="TIGR00762">
    <property type="entry name" value="DegV"/>
    <property type="match status" value="1"/>
</dbReference>
<gene>
    <name evidence="2" type="ORF">IAC72_02285</name>
</gene>
<comment type="caution">
    <text evidence="2">The sequence shown here is derived from an EMBL/GenBank/DDBJ whole genome shotgun (WGS) entry which is preliminary data.</text>
</comment>
<dbReference type="SUPFAM" id="SSF82549">
    <property type="entry name" value="DAK1/DegV-like"/>
    <property type="match status" value="1"/>
</dbReference>
<dbReference type="InterPro" id="IPR043168">
    <property type="entry name" value="DegV_C"/>
</dbReference>
<dbReference type="Proteomes" id="UP000886852">
    <property type="component" value="Unassembled WGS sequence"/>
</dbReference>
<proteinExistence type="predicted"/>
<dbReference type="InterPro" id="IPR003797">
    <property type="entry name" value="DegV"/>
</dbReference>
<protein>
    <submittedName>
        <fullName evidence="2">DegV family protein</fullName>
    </submittedName>
</protein>
<sequence length="288" mass="31914">MKGYKLFMDVSGDVMSDIAKGEVQLLPMEFEIGNDEYVYTDGNDGMDPVEFYKFVKQGVPMKTSQITPSLFENYFEETLKEGYSALYLCLSSGLSATYESACHAAECLKRKYPEVDLVPVDSLTATVGMGLLCERMIKNKKEGLSVWQNRDDLLSARSRLTTTGVVDDLNTLKRGGRISSAVAVIGGLLNFKPIVLVQEDGTLKMSATARGTKKALKHLFDLYCETHDENVDEMYVMHADEQENASALCDMLKAKFPQLNVRMRLLSPIIGAHLGKGLVGVGFYKKTV</sequence>
<evidence type="ECO:0000313" key="2">
    <source>
        <dbReference type="EMBL" id="HIU90828.1"/>
    </source>
</evidence>
<dbReference type="Gene3D" id="3.40.50.10440">
    <property type="entry name" value="Dihydroxyacetone kinase, domain 1"/>
    <property type="match status" value="1"/>
</dbReference>
<keyword evidence="1" id="KW-0446">Lipid-binding</keyword>
<dbReference type="AlphaFoldDB" id="A0A9D1MXJ7"/>
<name>A0A9D1MXJ7_9BACT</name>
<evidence type="ECO:0000256" key="1">
    <source>
        <dbReference type="ARBA" id="ARBA00023121"/>
    </source>
</evidence>